<keyword evidence="4 17" id="KW-0812">Transmembrane</keyword>
<name>A0A8S4G3R3_PLUXY</name>
<evidence type="ECO:0000256" key="8">
    <source>
        <dbReference type="ARBA" id="ARBA00047427"/>
    </source>
</evidence>
<evidence type="ECO:0000256" key="6">
    <source>
        <dbReference type="ARBA" id="ARBA00023136"/>
    </source>
</evidence>
<comment type="catalytic activity">
    <reaction evidence="11">
        <text>12-(9Z-octadecenoyloxy)-octadecanoate + H2O = 12-hydroxyoctadecanoate + (9Z)-octadecenoate + H(+)</text>
        <dbReference type="Rhea" id="RHEA:52060"/>
        <dbReference type="ChEBI" id="CHEBI:15377"/>
        <dbReference type="ChEBI" id="CHEBI:15378"/>
        <dbReference type="ChEBI" id="CHEBI:30823"/>
        <dbReference type="ChEBI" id="CHEBI:84201"/>
        <dbReference type="ChEBI" id="CHEBI:136302"/>
    </reaction>
    <physiologicalReaction direction="left-to-right" evidence="11">
        <dbReference type="Rhea" id="RHEA:52061"/>
    </physiologicalReaction>
</comment>
<evidence type="ECO:0000256" key="12">
    <source>
        <dbReference type="ARBA" id="ARBA00048800"/>
    </source>
</evidence>
<comment type="catalytic activity">
    <reaction evidence="14">
        <text>13-(9Z-octadecenoyloxy)-octadecanoate + H2O = 13-hydroxy-octadecanoate + (9Z)-octadecenoate + H(+)</text>
        <dbReference type="Rhea" id="RHEA:52064"/>
        <dbReference type="ChEBI" id="CHEBI:15377"/>
        <dbReference type="ChEBI" id="CHEBI:15378"/>
        <dbReference type="ChEBI" id="CHEBI:30823"/>
        <dbReference type="ChEBI" id="CHEBI:136303"/>
        <dbReference type="ChEBI" id="CHEBI:136304"/>
    </reaction>
    <physiologicalReaction direction="left-to-right" evidence="14">
        <dbReference type="Rhea" id="RHEA:52065"/>
    </physiologicalReaction>
</comment>
<comment type="catalytic activity">
    <reaction evidence="12">
        <text>9-(9Z-octadecenoyloxy)-octadecanoate + H2O = 9-hydroxy-octadecanoate + (9Z)-octadecenoate + H(+)</text>
        <dbReference type="Rhea" id="RHEA:52048"/>
        <dbReference type="ChEBI" id="CHEBI:15377"/>
        <dbReference type="ChEBI" id="CHEBI:15378"/>
        <dbReference type="ChEBI" id="CHEBI:30823"/>
        <dbReference type="ChEBI" id="CHEBI:136282"/>
        <dbReference type="ChEBI" id="CHEBI:136286"/>
    </reaction>
    <physiologicalReaction direction="left-to-right" evidence="12">
        <dbReference type="Rhea" id="RHEA:52049"/>
    </physiologicalReaction>
</comment>
<feature type="transmembrane region" description="Helical" evidence="17">
    <location>
        <begin position="15"/>
        <end position="35"/>
    </location>
</feature>
<dbReference type="GO" id="GO:0016020">
    <property type="term" value="C:membrane"/>
    <property type="evidence" value="ECO:0007669"/>
    <property type="project" value="InterPro"/>
</dbReference>
<reference evidence="18" key="1">
    <citation type="submission" date="2020-11" db="EMBL/GenBank/DDBJ databases">
        <authorList>
            <person name="Whiteford S."/>
        </authorList>
    </citation>
    <scope>NUCLEOTIDE SEQUENCE</scope>
</reference>
<evidence type="ECO:0000313" key="19">
    <source>
        <dbReference type="Proteomes" id="UP000653454"/>
    </source>
</evidence>
<evidence type="ECO:0000256" key="13">
    <source>
        <dbReference type="ARBA" id="ARBA00049221"/>
    </source>
</evidence>
<comment type="catalytic activity">
    <reaction evidence="9">
        <text>9-hexadecanoyloxy-octadecanoate + H2O = 9-hydroxy-octadecanoate + hexadecanoate + H(+)</text>
        <dbReference type="Rhea" id="RHEA:52052"/>
        <dbReference type="ChEBI" id="CHEBI:7896"/>
        <dbReference type="ChEBI" id="CHEBI:15377"/>
        <dbReference type="ChEBI" id="CHEBI:15378"/>
        <dbReference type="ChEBI" id="CHEBI:83670"/>
        <dbReference type="ChEBI" id="CHEBI:136286"/>
    </reaction>
    <physiologicalReaction direction="left-to-right" evidence="9">
        <dbReference type="Rhea" id="RHEA:52053"/>
    </physiologicalReaction>
</comment>
<keyword evidence="5 17" id="KW-1133">Transmembrane helix</keyword>
<evidence type="ECO:0000256" key="14">
    <source>
        <dbReference type="ARBA" id="ARBA00049296"/>
    </source>
</evidence>
<dbReference type="PANTHER" id="PTHR10989:SF16">
    <property type="entry name" value="AT02829P-RELATED"/>
    <property type="match status" value="1"/>
</dbReference>
<dbReference type="Pfam" id="PF04750">
    <property type="entry name" value="Far-17a_AIG1"/>
    <property type="match status" value="1"/>
</dbReference>
<dbReference type="AlphaFoldDB" id="A0A8S4G3R3"/>
<organism evidence="18 19">
    <name type="scientific">Plutella xylostella</name>
    <name type="common">Diamondback moth</name>
    <name type="synonym">Plutella maculipennis</name>
    <dbReference type="NCBI Taxonomy" id="51655"/>
    <lineage>
        <taxon>Eukaryota</taxon>
        <taxon>Metazoa</taxon>
        <taxon>Ecdysozoa</taxon>
        <taxon>Arthropoda</taxon>
        <taxon>Hexapoda</taxon>
        <taxon>Insecta</taxon>
        <taxon>Pterygota</taxon>
        <taxon>Neoptera</taxon>
        <taxon>Endopterygota</taxon>
        <taxon>Lepidoptera</taxon>
        <taxon>Glossata</taxon>
        <taxon>Ditrysia</taxon>
        <taxon>Yponomeutoidea</taxon>
        <taxon>Plutellidae</taxon>
        <taxon>Plutella</taxon>
    </lineage>
</organism>
<dbReference type="PANTHER" id="PTHR10989">
    <property type="entry name" value="ANDROGEN-INDUCED PROTEIN 1-RELATED"/>
    <property type="match status" value="1"/>
</dbReference>
<evidence type="ECO:0000256" key="7">
    <source>
        <dbReference type="ARBA" id="ARBA00047368"/>
    </source>
</evidence>
<dbReference type="GO" id="GO:0012505">
    <property type="term" value="C:endomembrane system"/>
    <property type="evidence" value="ECO:0007669"/>
    <property type="project" value="UniProtKB-SubCell"/>
</dbReference>
<evidence type="ECO:0000256" key="10">
    <source>
        <dbReference type="ARBA" id="ARBA00048680"/>
    </source>
</evidence>
<comment type="catalytic activity">
    <reaction evidence="7">
        <text>12-hexadecanoyloxy-octadecanoate + H2O = 12-hydroxyoctadecanoate + hexadecanoate + H(+)</text>
        <dbReference type="Rhea" id="RHEA:52056"/>
        <dbReference type="ChEBI" id="CHEBI:7896"/>
        <dbReference type="ChEBI" id="CHEBI:15377"/>
        <dbReference type="ChEBI" id="CHEBI:15378"/>
        <dbReference type="ChEBI" id="CHEBI:83677"/>
        <dbReference type="ChEBI" id="CHEBI:84201"/>
    </reaction>
    <physiologicalReaction direction="left-to-right" evidence="7">
        <dbReference type="Rhea" id="RHEA:52057"/>
    </physiologicalReaction>
</comment>
<feature type="transmembrane region" description="Helical" evidence="17">
    <location>
        <begin position="202"/>
        <end position="221"/>
    </location>
</feature>
<proteinExistence type="inferred from homology"/>
<evidence type="ECO:0000256" key="11">
    <source>
        <dbReference type="ARBA" id="ARBA00048701"/>
    </source>
</evidence>
<evidence type="ECO:0000256" key="2">
    <source>
        <dbReference type="ARBA" id="ARBA00004127"/>
    </source>
</evidence>
<comment type="catalytic activity">
    <reaction evidence="10">
        <text>12-octadecanoyloxy-octadecanoate + H2O = 12-hydroxyoctadecanoate + octadecanoate + H(+)</text>
        <dbReference type="Rhea" id="RHEA:52080"/>
        <dbReference type="ChEBI" id="CHEBI:15377"/>
        <dbReference type="ChEBI" id="CHEBI:15378"/>
        <dbReference type="ChEBI" id="CHEBI:25629"/>
        <dbReference type="ChEBI" id="CHEBI:84201"/>
        <dbReference type="ChEBI" id="CHEBI:136330"/>
    </reaction>
    <physiologicalReaction direction="left-to-right" evidence="10">
        <dbReference type="Rhea" id="RHEA:52081"/>
    </physiologicalReaction>
</comment>
<evidence type="ECO:0000256" key="9">
    <source>
        <dbReference type="ARBA" id="ARBA00047863"/>
    </source>
</evidence>
<comment type="catalytic activity">
    <reaction evidence="1">
        <text>9-(9Z-hexadecenoyloxy)-octadecanoate + H2O = (9Z)-hexadecenoate + 9-hydroxy-octadecanoate + H(+)</text>
        <dbReference type="Rhea" id="RHEA:52068"/>
        <dbReference type="ChEBI" id="CHEBI:15377"/>
        <dbReference type="ChEBI" id="CHEBI:15378"/>
        <dbReference type="ChEBI" id="CHEBI:32372"/>
        <dbReference type="ChEBI" id="CHEBI:136286"/>
        <dbReference type="ChEBI" id="CHEBI:136309"/>
    </reaction>
    <physiologicalReaction direction="left-to-right" evidence="1">
        <dbReference type="Rhea" id="RHEA:52069"/>
    </physiologicalReaction>
</comment>
<comment type="catalytic activity">
    <reaction evidence="15">
        <text>13-(9Z-hexadecenoyloxy)-octadecanoate + H2O = 13-hydroxy-octadecanoate + (9Z)-hexadecenoate + H(+)</text>
        <dbReference type="Rhea" id="RHEA:52076"/>
        <dbReference type="ChEBI" id="CHEBI:15377"/>
        <dbReference type="ChEBI" id="CHEBI:15378"/>
        <dbReference type="ChEBI" id="CHEBI:32372"/>
        <dbReference type="ChEBI" id="CHEBI:136304"/>
        <dbReference type="ChEBI" id="CHEBI:136315"/>
    </reaction>
    <physiologicalReaction direction="left-to-right" evidence="15">
        <dbReference type="Rhea" id="RHEA:52077"/>
    </physiologicalReaction>
</comment>
<dbReference type="InterPro" id="IPR006838">
    <property type="entry name" value="ADTRP_AIG1"/>
</dbReference>
<comment type="subcellular location">
    <subcellularLocation>
        <location evidence="2">Endomembrane system</location>
        <topology evidence="2">Multi-pass membrane protein</topology>
    </subcellularLocation>
</comment>
<evidence type="ECO:0000256" key="3">
    <source>
        <dbReference type="ARBA" id="ARBA00009300"/>
    </source>
</evidence>
<evidence type="ECO:0000256" key="17">
    <source>
        <dbReference type="SAM" id="Phobius"/>
    </source>
</evidence>
<comment type="similarity">
    <text evidence="3">Belongs to the AIG1 family.</text>
</comment>
<evidence type="ECO:0000256" key="16">
    <source>
        <dbReference type="ARBA" id="ARBA00049428"/>
    </source>
</evidence>
<comment type="catalytic activity">
    <reaction evidence="8">
        <text>13-octadecanoyloxy-octadecanoate + H2O = 13-hydroxy-octadecanoate + octadecanoate + H(+)</text>
        <dbReference type="Rhea" id="RHEA:52084"/>
        <dbReference type="ChEBI" id="CHEBI:15377"/>
        <dbReference type="ChEBI" id="CHEBI:15378"/>
        <dbReference type="ChEBI" id="CHEBI:25629"/>
        <dbReference type="ChEBI" id="CHEBI:136304"/>
        <dbReference type="ChEBI" id="CHEBI:136335"/>
    </reaction>
    <physiologicalReaction direction="left-to-right" evidence="8">
        <dbReference type="Rhea" id="RHEA:52085"/>
    </physiologicalReaction>
</comment>
<evidence type="ECO:0000313" key="18">
    <source>
        <dbReference type="EMBL" id="CAG9135100.1"/>
    </source>
</evidence>
<evidence type="ECO:0000256" key="1">
    <source>
        <dbReference type="ARBA" id="ARBA00000923"/>
    </source>
</evidence>
<comment type="catalytic activity">
    <reaction evidence="13">
        <text>9-octadecanoyloxy-octadecanoate + H2O = 9-hydroxy-octadecanoate + octadecanoate + H(+)</text>
        <dbReference type="Rhea" id="RHEA:52096"/>
        <dbReference type="ChEBI" id="CHEBI:15377"/>
        <dbReference type="ChEBI" id="CHEBI:15378"/>
        <dbReference type="ChEBI" id="CHEBI:25629"/>
        <dbReference type="ChEBI" id="CHEBI:136286"/>
        <dbReference type="ChEBI" id="CHEBI:136373"/>
    </reaction>
    <physiologicalReaction direction="left-to-right" evidence="13">
        <dbReference type="Rhea" id="RHEA:52097"/>
    </physiologicalReaction>
</comment>
<sequence>MADVKHVSERSSSPLPIVLHLVTFLHHCMLVYGFITLDLDQFDHPVVNSIKPFKFLTISGWSFQLQMHHVVLSLYVDWQHRRGCKDREKLAKCELYKDMLFRALVLPCTLLVSVLFWVLYLTDRDLVYPAVWDSIIPPWMNHGVHTSTILFTGLELLVARSGDGSRRIEGIMYWVLSLGYAALLNLLYLTCGIWFYPFLGMLSWYRLVFFLIFSCSGRVLLEAAWRIDGVGRLKTLKCN</sequence>
<evidence type="ECO:0000256" key="4">
    <source>
        <dbReference type="ARBA" id="ARBA00022692"/>
    </source>
</evidence>
<protein>
    <submittedName>
        <fullName evidence="18">(diamondback moth) hypothetical protein</fullName>
    </submittedName>
</protein>
<feature type="transmembrane region" description="Helical" evidence="17">
    <location>
        <begin position="139"/>
        <end position="159"/>
    </location>
</feature>
<accession>A0A8S4G3R3</accession>
<keyword evidence="6 17" id="KW-0472">Membrane</keyword>
<feature type="transmembrane region" description="Helical" evidence="17">
    <location>
        <begin position="171"/>
        <end position="196"/>
    </location>
</feature>
<evidence type="ECO:0000256" key="15">
    <source>
        <dbReference type="ARBA" id="ARBA00049322"/>
    </source>
</evidence>
<feature type="transmembrane region" description="Helical" evidence="17">
    <location>
        <begin position="99"/>
        <end position="119"/>
    </location>
</feature>
<dbReference type="EMBL" id="CAJHNJ030000095">
    <property type="protein sequence ID" value="CAG9135100.1"/>
    <property type="molecule type" value="Genomic_DNA"/>
</dbReference>
<comment type="caution">
    <text evidence="18">The sequence shown here is derived from an EMBL/GenBank/DDBJ whole genome shotgun (WGS) entry which is preliminary data.</text>
</comment>
<dbReference type="Proteomes" id="UP000653454">
    <property type="component" value="Unassembled WGS sequence"/>
</dbReference>
<keyword evidence="19" id="KW-1185">Reference proteome</keyword>
<comment type="catalytic activity">
    <reaction evidence="16">
        <text>12-(9Z-hexadecenoyloxy)-octadecanoate + H2O = 12-hydroxyoctadecanoate + (9Z)-hexadecenoate + H(+)</text>
        <dbReference type="Rhea" id="RHEA:52072"/>
        <dbReference type="ChEBI" id="CHEBI:15377"/>
        <dbReference type="ChEBI" id="CHEBI:15378"/>
        <dbReference type="ChEBI" id="CHEBI:32372"/>
        <dbReference type="ChEBI" id="CHEBI:84201"/>
        <dbReference type="ChEBI" id="CHEBI:136312"/>
    </reaction>
    <physiologicalReaction direction="left-to-right" evidence="16">
        <dbReference type="Rhea" id="RHEA:52073"/>
    </physiologicalReaction>
</comment>
<gene>
    <name evidence="18" type="ORF">PLXY2_LOCUS13373</name>
</gene>
<evidence type="ECO:0000256" key="5">
    <source>
        <dbReference type="ARBA" id="ARBA00022989"/>
    </source>
</evidence>